<keyword evidence="1" id="KW-0805">Transcription regulation</keyword>
<keyword evidence="2" id="KW-0804">Transcription</keyword>
<dbReference type="InterPro" id="IPR007050">
    <property type="entry name" value="HTH_bacterioopsin"/>
</dbReference>
<dbReference type="InterPro" id="IPR013324">
    <property type="entry name" value="RNA_pol_sigma_r3/r4-like"/>
</dbReference>
<gene>
    <name evidence="5" type="ORF">MW046_11930</name>
</gene>
<feature type="domain" description="Bacterioopsin transcriptional activator GAF and HTH associated" evidence="4">
    <location>
        <begin position="5"/>
        <end position="139"/>
    </location>
</feature>
<evidence type="ECO:0000313" key="6">
    <source>
        <dbReference type="Proteomes" id="UP000831768"/>
    </source>
</evidence>
<dbReference type="AlphaFoldDB" id="A0A8U0A3Y2"/>
<organism evidence="5 6">
    <name type="scientific">Halocatena salina</name>
    <dbReference type="NCBI Taxonomy" id="2934340"/>
    <lineage>
        <taxon>Archaea</taxon>
        <taxon>Methanobacteriati</taxon>
        <taxon>Methanobacteriota</taxon>
        <taxon>Stenosarchaea group</taxon>
        <taxon>Halobacteria</taxon>
        <taxon>Halobacteriales</taxon>
        <taxon>Natronomonadaceae</taxon>
        <taxon>Halocatena</taxon>
    </lineage>
</organism>
<dbReference type="RefSeq" id="WP_247993328.1">
    <property type="nucleotide sequence ID" value="NZ_CP096019.1"/>
</dbReference>
<proteinExistence type="predicted"/>
<evidence type="ECO:0000256" key="2">
    <source>
        <dbReference type="ARBA" id="ARBA00023163"/>
    </source>
</evidence>
<dbReference type="Gene3D" id="1.10.10.10">
    <property type="entry name" value="Winged helix-like DNA-binding domain superfamily/Winged helix DNA-binding domain"/>
    <property type="match status" value="1"/>
</dbReference>
<dbReference type="GeneID" id="71928767"/>
<dbReference type="PANTHER" id="PTHR34236:SF1">
    <property type="entry name" value="DIMETHYL SULFOXIDE REDUCTASE TRANSCRIPTIONAL ACTIVATOR"/>
    <property type="match status" value="1"/>
</dbReference>
<evidence type="ECO:0000313" key="5">
    <source>
        <dbReference type="EMBL" id="UPM42657.1"/>
    </source>
</evidence>
<accession>A0A8U0A3Y2</accession>
<feature type="domain" description="HTH bat-type" evidence="3">
    <location>
        <begin position="155"/>
        <end position="206"/>
    </location>
</feature>
<protein>
    <submittedName>
        <fullName evidence="5">Helix-turn-helix domain-containing protein</fullName>
    </submittedName>
</protein>
<reference evidence="5" key="1">
    <citation type="submission" date="2022-04" db="EMBL/GenBank/DDBJ databases">
        <title>Halocatena sp. nov., isolated from a salt lake.</title>
        <authorList>
            <person name="Cui H.-L."/>
        </authorList>
    </citation>
    <scope>NUCLEOTIDE SEQUENCE</scope>
    <source>
        <strain evidence="5">AD-1</strain>
    </source>
</reference>
<evidence type="ECO:0000259" key="3">
    <source>
        <dbReference type="Pfam" id="PF04967"/>
    </source>
</evidence>
<dbReference type="PANTHER" id="PTHR34236">
    <property type="entry name" value="DIMETHYL SULFOXIDE REDUCTASE TRANSCRIPTIONAL ACTIVATOR"/>
    <property type="match status" value="1"/>
</dbReference>
<sequence>MVLIVEFELSSDRLPLTDVAAAAPSVVLRVDDILVSERNRPVLVLWAESETFESLETALEASERTTHSVLGTTEQRRLYRVELAERTPPIYTEFIRLDTAPVDARITPSGWQARTRFSDRQALAQFYESCTEHDISFRLDRVFEATPDTDDEYGLTQKQRETLIAAHEAGYFAVPRTCSLAEIGEQLDVSAPSVSERLRRALDRLVRHTVRLDEHG</sequence>
<dbReference type="Pfam" id="PF04967">
    <property type="entry name" value="HTH_10"/>
    <property type="match status" value="1"/>
</dbReference>
<evidence type="ECO:0000259" key="4">
    <source>
        <dbReference type="Pfam" id="PF15915"/>
    </source>
</evidence>
<dbReference type="EMBL" id="CP096019">
    <property type="protein sequence ID" value="UPM42657.1"/>
    <property type="molecule type" value="Genomic_DNA"/>
</dbReference>
<dbReference type="InterPro" id="IPR036388">
    <property type="entry name" value="WH-like_DNA-bd_sf"/>
</dbReference>
<dbReference type="InterPro" id="IPR031803">
    <property type="entry name" value="BAT_GAF/HTH-assoc"/>
</dbReference>
<keyword evidence="6" id="KW-1185">Reference proteome</keyword>
<evidence type="ECO:0000256" key="1">
    <source>
        <dbReference type="ARBA" id="ARBA00023015"/>
    </source>
</evidence>
<dbReference type="KEGG" id="haad:MW046_11930"/>
<dbReference type="Proteomes" id="UP000831768">
    <property type="component" value="Chromosome"/>
</dbReference>
<dbReference type="Pfam" id="PF15915">
    <property type="entry name" value="BAT"/>
    <property type="match status" value="1"/>
</dbReference>
<name>A0A8U0A3Y2_9EURY</name>
<dbReference type="SUPFAM" id="SSF88659">
    <property type="entry name" value="Sigma3 and sigma4 domains of RNA polymerase sigma factors"/>
    <property type="match status" value="1"/>
</dbReference>